<dbReference type="CDD" id="cd07185">
    <property type="entry name" value="OmpA_C-like"/>
    <property type="match status" value="1"/>
</dbReference>
<sequence>MQRKKKSHSDESQWLSVSDLMSGLMMVFLFISIAMMQIVNKDKDAAVDEKKRIEQIVKAYQENKTAIYDALQQEFAQDLKKWDAEIDRNSLTFTFKSPDILFAIGKDQLTPKFKEVLDDFFPRYLTVLTGAGGTIEQDGIKSFKNSITEIRIEGHTDSTWATTGSTLTDKDIYYNNMDLSQGRTRSVLTYIYDMSVIAEQRPWMKAHIAAVGLSSSHPVFKESACNSPEGSKPQTQSVCTEDLEKSRRVSFRILTNAEQQVQKILATF</sequence>
<dbReference type="Gene3D" id="3.30.1330.60">
    <property type="entry name" value="OmpA-like domain"/>
    <property type="match status" value="1"/>
</dbReference>
<dbReference type="EMBL" id="CP091244">
    <property type="protein sequence ID" value="UJS22886.1"/>
    <property type="molecule type" value="Genomic_DNA"/>
</dbReference>
<name>A0ABY3SWL5_9GAMM</name>
<keyword evidence="3" id="KW-1185">Reference proteome</keyword>
<keyword evidence="1" id="KW-0472">Membrane</keyword>
<dbReference type="InterPro" id="IPR006665">
    <property type="entry name" value="OmpA-like"/>
</dbReference>
<dbReference type="RefSeq" id="WP_236496660.1">
    <property type="nucleotide sequence ID" value="NZ_CP091244.1"/>
</dbReference>
<gene>
    <name evidence="2" type="ORF">L2Y54_13140</name>
</gene>
<dbReference type="InterPro" id="IPR050330">
    <property type="entry name" value="Bact_OuterMem_StrucFunc"/>
</dbReference>
<dbReference type="SUPFAM" id="SSF103088">
    <property type="entry name" value="OmpA-like"/>
    <property type="match status" value="1"/>
</dbReference>
<accession>A0ABY3SWL5</accession>
<dbReference type="InterPro" id="IPR036737">
    <property type="entry name" value="OmpA-like_sf"/>
</dbReference>
<organism evidence="2 3">
    <name type="scientific">Thiothrix winogradskyi</name>
    <dbReference type="NCBI Taxonomy" id="96472"/>
    <lineage>
        <taxon>Bacteria</taxon>
        <taxon>Pseudomonadati</taxon>
        <taxon>Pseudomonadota</taxon>
        <taxon>Gammaproteobacteria</taxon>
        <taxon>Thiotrichales</taxon>
        <taxon>Thiotrichaceae</taxon>
        <taxon>Thiothrix</taxon>
    </lineage>
</organism>
<proteinExistence type="predicted"/>
<dbReference type="Proteomes" id="UP001054801">
    <property type="component" value="Chromosome"/>
</dbReference>
<feature type="transmembrane region" description="Helical" evidence="1">
    <location>
        <begin position="20"/>
        <end position="39"/>
    </location>
</feature>
<keyword evidence="1" id="KW-1133">Transmembrane helix</keyword>
<protein>
    <submittedName>
        <fullName evidence="2">OmpA family protein</fullName>
    </submittedName>
</protein>
<keyword evidence="1" id="KW-0812">Transmembrane</keyword>
<dbReference type="PANTHER" id="PTHR30329:SF21">
    <property type="entry name" value="LIPOPROTEIN YIAD-RELATED"/>
    <property type="match status" value="1"/>
</dbReference>
<evidence type="ECO:0000256" key="1">
    <source>
        <dbReference type="SAM" id="Phobius"/>
    </source>
</evidence>
<evidence type="ECO:0000313" key="2">
    <source>
        <dbReference type="EMBL" id="UJS22886.1"/>
    </source>
</evidence>
<evidence type="ECO:0000313" key="3">
    <source>
        <dbReference type="Proteomes" id="UP001054801"/>
    </source>
</evidence>
<reference evidence="2" key="1">
    <citation type="journal article" date="2022" name="Microorganisms">
        <title>Two New Species of Filamentous Sulfur Bacteria of the Genus Thiothrix, Thiothrix winogradskyi sp. nov. and 'Candidatus Thiothrix sulfatifontis' sp. nov.</title>
        <authorList>
            <person name="Ravin N.V."/>
            <person name="Rossetti S."/>
            <person name="Beletsky A.V."/>
            <person name="Kadnikov V.V."/>
            <person name="Rudenko T.S."/>
            <person name="Smolyakov D.D."/>
            <person name="Moskvitina M.I."/>
            <person name="Gureeva M.V."/>
            <person name="Mardanov A.V."/>
            <person name="Grabovich M.Y."/>
        </authorList>
    </citation>
    <scope>NUCLEOTIDE SEQUENCE</scope>
    <source>
        <strain evidence="2">CT3</strain>
    </source>
</reference>
<dbReference type="PANTHER" id="PTHR30329">
    <property type="entry name" value="STATOR ELEMENT OF FLAGELLAR MOTOR COMPLEX"/>
    <property type="match status" value="1"/>
</dbReference>